<evidence type="ECO:0000313" key="3">
    <source>
        <dbReference type="Proteomes" id="UP001458880"/>
    </source>
</evidence>
<reference evidence="2 3" key="1">
    <citation type="journal article" date="2024" name="BMC Genomics">
        <title>De novo assembly and annotation of Popillia japonica's genome with initial clues to its potential as an invasive pest.</title>
        <authorList>
            <person name="Cucini C."/>
            <person name="Boschi S."/>
            <person name="Funari R."/>
            <person name="Cardaioli E."/>
            <person name="Iannotti N."/>
            <person name="Marturano G."/>
            <person name="Paoli F."/>
            <person name="Bruttini M."/>
            <person name="Carapelli A."/>
            <person name="Frati F."/>
            <person name="Nardi F."/>
        </authorList>
    </citation>
    <scope>NUCLEOTIDE SEQUENCE [LARGE SCALE GENOMIC DNA]</scope>
    <source>
        <strain evidence="2">DMR45628</strain>
    </source>
</reference>
<dbReference type="EMBL" id="JASPKY010000406">
    <property type="protein sequence ID" value="KAK9701829.1"/>
    <property type="molecule type" value="Genomic_DNA"/>
</dbReference>
<evidence type="ECO:0000256" key="1">
    <source>
        <dbReference type="SAM" id="SignalP"/>
    </source>
</evidence>
<dbReference type="AlphaFoldDB" id="A0AAW1JEL6"/>
<accession>A0AAW1JEL6</accession>
<proteinExistence type="predicted"/>
<evidence type="ECO:0000313" key="2">
    <source>
        <dbReference type="EMBL" id="KAK9701829.1"/>
    </source>
</evidence>
<sequence>MKMHVRKIILLAAYFLTAVIAIMANKETYTQHKKLGKDFLLGMRYGRSRDGTGASTRQKQHRSDVFYLGSRYGKRSSDSPGIPPMYLQLCGNDNDISCDYTGVSNLYRCIQSFRNDGSIEDLITST</sequence>
<feature type="chain" id="PRO_5043441383" evidence="1">
    <location>
        <begin position="22"/>
        <end position="126"/>
    </location>
</feature>
<feature type="signal peptide" evidence="1">
    <location>
        <begin position="1"/>
        <end position="21"/>
    </location>
</feature>
<comment type="caution">
    <text evidence="2">The sequence shown here is derived from an EMBL/GenBank/DDBJ whole genome shotgun (WGS) entry which is preliminary data.</text>
</comment>
<protein>
    <submittedName>
        <fullName evidence="2">Uncharacterized protein</fullName>
    </submittedName>
</protein>
<organism evidence="2 3">
    <name type="scientific">Popillia japonica</name>
    <name type="common">Japanese beetle</name>
    <dbReference type="NCBI Taxonomy" id="7064"/>
    <lineage>
        <taxon>Eukaryota</taxon>
        <taxon>Metazoa</taxon>
        <taxon>Ecdysozoa</taxon>
        <taxon>Arthropoda</taxon>
        <taxon>Hexapoda</taxon>
        <taxon>Insecta</taxon>
        <taxon>Pterygota</taxon>
        <taxon>Neoptera</taxon>
        <taxon>Endopterygota</taxon>
        <taxon>Coleoptera</taxon>
        <taxon>Polyphaga</taxon>
        <taxon>Scarabaeiformia</taxon>
        <taxon>Scarabaeidae</taxon>
        <taxon>Rutelinae</taxon>
        <taxon>Popillia</taxon>
    </lineage>
</organism>
<keyword evidence="3" id="KW-1185">Reference proteome</keyword>
<name>A0AAW1JEL6_POPJA</name>
<dbReference type="Proteomes" id="UP001458880">
    <property type="component" value="Unassembled WGS sequence"/>
</dbReference>
<gene>
    <name evidence="2" type="ORF">QE152_g30322</name>
</gene>
<keyword evidence="1" id="KW-0732">Signal</keyword>